<gene>
    <name evidence="1" type="ORF">RCA_02600</name>
</gene>
<dbReference type="EMBL" id="CP003304">
    <property type="protein sequence ID" value="AFB21087.1"/>
    <property type="molecule type" value="Genomic_DNA"/>
</dbReference>
<evidence type="ECO:0000313" key="1">
    <source>
        <dbReference type="EMBL" id="AFB21087.1"/>
    </source>
</evidence>
<protein>
    <submittedName>
        <fullName evidence="1">Uncharacterized protein</fullName>
    </submittedName>
</protein>
<accession>A0ABM5MRH0</accession>
<evidence type="ECO:0000313" key="2">
    <source>
        <dbReference type="Proteomes" id="UP000007878"/>
    </source>
</evidence>
<name>A0ABM5MRH0_RICCA</name>
<dbReference type="Proteomes" id="UP000007878">
    <property type="component" value="Chromosome"/>
</dbReference>
<sequence length="66" mass="7423">MNTIAVINYKLVLGKEYDLLPTVIENQKQFIDSKISSISLIIFKKKGNHKAVSNVVNEYTVDIIGL</sequence>
<proteinExistence type="predicted"/>
<reference evidence="2" key="1">
    <citation type="submission" date="2012-02" db="EMBL/GenBank/DDBJ databases">
        <title>Complete genome sequence of Rickettsia parkeri strain Portsmouth.</title>
        <authorList>
            <person name="Johnson S.L."/>
            <person name="Munk A.C."/>
            <person name="Han S."/>
            <person name="Bruce D.C."/>
            <person name="Dasch G.A."/>
        </authorList>
    </citation>
    <scope>NUCLEOTIDE SEQUENCE [LARGE SCALE GENOMIC DNA]</scope>
    <source>
        <strain evidence="2">CA410</strain>
    </source>
</reference>
<organism evidence="1 2">
    <name type="scientific">Rickettsia canadensis str. CA410</name>
    <dbReference type="NCBI Taxonomy" id="1105107"/>
    <lineage>
        <taxon>Bacteria</taxon>
        <taxon>Pseudomonadati</taxon>
        <taxon>Pseudomonadota</taxon>
        <taxon>Alphaproteobacteria</taxon>
        <taxon>Rickettsiales</taxon>
        <taxon>Rickettsiaceae</taxon>
        <taxon>Rickettsieae</taxon>
        <taxon>Rickettsia</taxon>
        <taxon>belli group</taxon>
    </lineage>
</organism>
<keyword evidence="2" id="KW-1185">Reference proteome</keyword>